<evidence type="ECO:0000313" key="2">
    <source>
        <dbReference type="Proteomes" id="UP000825729"/>
    </source>
</evidence>
<evidence type="ECO:0000313" key="1">
    <source>
        <dbReference type="EMBL" id="KAG9459956.1"/>
    </source>
</evidence>
<comment type="caution">
    <text evidence="1">The sequence shown here is derived from an EMBL/GenBank/DDBJ whole genome shotgun (WGS) entry which is preliminary data.</text>
</comment>
<gene>
    <name evidence="1" type="ORF">H6P81_004464</name>
</gene>
<reference evidence="1 2" key="1">
    <citation type="submission" date="2021-07" db="EMBL/GenBank/DDBJ databases">
        <title>The Aristolochia fimbriata genome: insights into angiosperm evolution, floral development and chemical biosynthesis.</title>
        <authorList>
            <person name="Jiao Y."/>
        </authorList>
    </citation>
    <scope>NUCLEOTIDE SEQUENCE [LARGE SCALE GENOMIC DNA]</scope>
    <source>
        <strain evidence="1">IBCAS-2021</strain>
        <tissue evidence="1">Leaf</tissue>
    </source>
</reference>
<name>A0AAV7FHQ3_ARIFI</name>
<sequence length="104" mass="11774">MGMAKRDSQLSSSTDICFLVRNAGFLSAGHPLVQGVKGASDHSYWFNGLDNIWLIGLCSTKFFEVQLSFCWWRLLWITYTSQRDFQFVLPVLPIALTFAGYTLA</sequence>
<protein>
    <submittedName>
        <fullName evidence="1">Uncharacterized protein</fullName>
    </submittedName>
</protein>
<dbReference type="Proteomes" id="UP000825729">
    <property type="component" value="Unassembled WGS sequence"/>
</dbReference>
<dbReference type="AlphaFoldDB" id="A0AAV7FHQ3"/>
<organism evidence="1 2">
    <name type="scientific">Aristolochia fimbriata</name>
    <name type="common">White veined hardy Dutchman's pipe vine</name>
    <dbReference type="NCBI Taxonomy" id="158543"/>
    <lineage>
        <taxon>Eukaryota</taxon>
        <taxon>Viridiplantae</taxon>
        <taxon>Streptophyta</taxon>
        <taxon>Embryophyta</taxon>
        <taxon>Tracheophyta</taxon>
        <taxon>Spermatophyta</taxon>
        <taxon>Magnoliopsida</taxon>
        <taxon>Magnoliidae</taxon>
        <taxon>Piperales</taxon>
        <taxon>Aristolochiaceae</taxon>
        <taxon>Aristolochia</taxon>
    </lineage>
</organism>
<dbReference type="EMBL" id="JAINDJ010000002">
    <property type="protein sequence ID" value="KAG9459956.1"/>
    <property type="molecule type" value="Genomic_DNA"/>
</dbReference>
<keyword evidence="2" id="KW-1185">Reference proteome</keyword>
<proteinExistence type="predicted"/>
<accession>A0AAV7FHQ3</accession>